<evidence type="ECO:0000256" key="1">
    <source>
        <dbReference type="SAM" id="MobiDB-lite"/>
    </source>
</evidence>
<feature type="region of interest" description="Disordered" evidence="1">
    <location>
        <begin position="1"/>
        <end position="23"/>
    </location>
</feature>
<dbReference type="Proteomes" id="UP001265746">
    <property type="component" value="Unassembled WGS sequence"/>
</dbReference>
<organism evidence="2 3">
    <name type="scientific">Phomopsis amygdali</name>
    <name type="common">Fusicoccum amygdali</name>
    <dbReference type="NCBI Taxonomy" id="1214568"/>
    <lineage>
        <taxon>Eukaryota</taxon>
        <taxon>Fungi</taxon>
        <taxon>Dikarya</taxon>
        <taxon>Ascomycota</taxon>
        <taxon>Pezizomycotina</taxon>
        <taxon>Sordariomycetes</taxon>
        <taxon>Sordariomycetidae</taxon>
        <taxon>Diaporthales</taxon>
        <taxon>Diaporthaceae</taxon>
        <taxon>Diaporthe</taxon>
    </lineage>
</organism>
<keyword evidence="3" id="KW-1185">Reference proteome</keyword>
<name>A0AAD9SIA6_PHOAM</name>
<dbReference type="AlphaFoldDB" id="A0AAD9SIA6"/>
<sequence length="71" mass="7426">MDAFTNKTSQQPAAGGAPAGQKDDYVDKAFAMGAKKSGHNVDKNTAEKITDGARGLFEKATGKKVDPKISN</sequence>
<protein>
    <submittedName>
        <fullName evidence="2">Uncharacterized protein</fullName>
    </submittedName>
</protein>
<reference evidence="2" key="1">
    <citation type="submission" date="2023-06" db="EMBL/GenBank/DDBJ databases">
        <authorList>
            <person name="Noh H."/>
        </authorList>
    </citation>
    <scope>NUCLEOTIDE SEQUENCE</scope>
    <source>
        <strain evidence="2">DUCC20226</strain>
    </source>
</reference>
<evidence type="ECO:0000313" key="2">
    <source>
        <dbReference type="EMBL" id="KAK2608270.1"/>
    </source>
</evidence>
<gene>
    <name evidence="2" type="ORF">N8I77_006891</name>
</gene>
<proteinExistence type="predicted"/>
<accession>A0AAD9SIA6</accession>
<comment type="caution">
    <text evidence="2">The sequence shown here is derived from an EMBL/GenBank/DDBJ whole genome shotgun (WGS) entry which is preliminary data.</text>
</comment>
<evidence type="ECO:0000313" key="3">
    <source>
        <dbReference type="Proteomes" id="UP001265746"/>
    </source>
</evidence>
<dbReference type="EMBL" id="JAUJFL010000003">
    <property type="protein sequence ID" value="KAK2608270.1"/>
    <property type="molecule type" value="Genomic_DNA"/>
</dbReference>
<feature type="compositionally biased region" description="Low complexity" evidence="1">
    <location>
        <begin position="10"/>
        <end position="20"/>
    </location>
</feature>